<evidence type="ECO:0000313" key="2">
    <source>
        <dbReference type="Proteomes" id="UP001205748"/>
    </source>
</evidence>
<evidence type="ECO:0008006" key="3">
    <source>
        <dbReference type="Google" id="ProtNLM"/>
    </source>
</evidence>
<dbReference type="SUPFAM" id="SSF88659">
    <property type="entry name" value="Sigma3 and sigma4 domains of RNA polymerase sigma factors"/>
    <property type="match status" value="1"/>
</dbReference>
<accession>A0AAE3KYN3</accession>
<keyword evidence="2" id="KW-1185">Reference proteome</keyword>
<sequence length="136" mass="15865">MSYTLKDYKEEIKIRKNLIRLAQKRRDKLVKLLGPKGYSSGRSYVDADNIHGDKTMDLNEVIEKISRIDNEIYLHECDIEYNTNKIKEIEECIGGLKGLKCKVKNMQMIEGKTLKEIADELGYSYDYIREIAVKNK</sequence>
<name>A0AAE3KYN3_9FIRM</name>
<comment type="caution">
    <text evidence="1">The sequence shown here is derived from an EMBL/GenBank/DDBJ whole genome shotgun (WGS) entry which is preliminary data.</text>
</comment>
<dbReference type="Proteomes" id="UP001205748">
    <property type="component" value="Unassembled WGS sequence"/>
</dbReference>
<dbReference type="AlphaFoldDB" id="A0AAE3KYN3"/>
<dbReference type="EMBL" id="JANKAS010000002">
    <property type="protein sequence ID" value="MCR1897810.1"/>
    <property type="molecule type" value="Genomic_DNA"/>
</dbReference>
<dbReference type="InterPro" id="IPR013324">
    <property type="entry name" value="RNA_pol_sigma_r3/r4-like"/>
</dbReference>
<dbReference type="RefSeq" id="WP_257529258.1">
    <property type="nucleotide sequence ID" value="NZ_JANKAS010000002.1"/>
</dbReference>
<proteinExistence type="predicted"/>
<organism evidence="1 2">
    <name type="scientific">Irregularibacter muris</name>
    <dbReference type="NCBI Taxonomy" id="1796619"/>
    <lineage>
        <taxon>Bacteria</taxon>
        <taxon>Bacillati</taxon>
        <taxon>Bacillota</taxon>
        <taxon>Clostridia</taxon>
        <taxon>Eubacteriales</taxon>
        <taxon>Eubacteriaceae</taxon>
        <taxon>Irregularibacter</taxon>
    </lineage>
</organism>
<evidence type="ECO:0000313" key="1">
    <source>
        <dbReference type="EMBL" id="MCR1897810.1"/>
    </source>
</evidence>
<protein>
    <recommendedName>
        <fullName evidence="3">RNA polymerase sigma-70 region 4 domain-containing protein</fullName>
    </recommendedName>
</protein>
<reference evidence="1" key="1">
    <citation type="submission" date="2022-07" db="EMBL/GenBank/DDBJ databases">
        <title>Enhanced cultured diversity of the mouse gut microbiota enables custom-made synthetic communities.</title>
        <authorList>
            <person name="Afrizal A."/>
        </authorList>
    </citation>
    <scope>NUCLEOTIDE SEQUENCE</scope>
    <source>
        <strain evidence="1">DSM 28593</strain>
    </source>
</reference>
<gene>
    <name evidence="1" type="ORF">NSA47_02255</name>
</gene>